<dbReference type="InterPro" id="IPR005158">
    <property type="entry name" value="BTAD"/>
</dbReference>
<proteinExistence type="predicted"/>
<dbReference type="PANTHER" id="PTHR16305:SF28">
    <property type="entry name" value="GUANYLATE CYCLASE DOMAIN-CONTAINING PROTEIN"/>
    <property type="match status" value="1"/>
</dbReference>
<evidence type="ECO:0000313" key="5">
    <source>
        <dbReference type="Proteomes" id="UP000093044"/>
    </source>
</evidence>
<dbReference type="InterPro" id="IPR027417">
    <property type="entry name" value="P-loop_NTPase"/>
</dbReference>
<dbReference type="SUPFAM" id="SSF52540">
    <property type="entry name" value="P-loop containing nucleoside triphosphate hydrolases"/>
    <property type="match status" value="1"/>
</dbReference>
<evidence type="ECO:0000259" key="3">
    <source>
        <dbReference type="SMART" id="SM01043"/>
    </source>
</evidence>
<dbReference type="GO" id="GO:0004016">
    <property type="term" value="F:adenylate cyclase activity"/>
    <property type="evidence" value="ECO:0007669"/>
    <property type="project" value="TreeGrafter"/>
</dbReference>
<dbReference type="Pfam" id="PF13191">
    <property type="entry name" value="AAA_16"/>
    <property type="match status" value="1"/>
</dbReference>
<dbReference type="InterPro" id="IPR011990">
    <property type="entry name" value="TPR-like_helical_dom_sf"/>
</dbReference>
<dbReference type="SUPFAM" id="SSF48452">
    <property type="entry name" value="TPR-like"/>
    <property type="match status" value="3"/>
</dbReference>
<dbReference type="KEGG" id="cpor:BED41_08680"/>
<dbReference type="Gene3D" id="3.40.50.300">
    <property type="entry name" value="P-loop containing nucleotide triphosphate hydrolases"/>
    <property type="match status" value="1"/>
</dbReference>
<feature type="domain" description="Bacterial transcriptional activator" evidence="3">
    <location>
        <begin position="89"/>
        <end position="223"/>
    </location>
</feature>
<dbReference type="InterPro" id="IPR041664">
    <property type="entry name" value="AAA_16"/>
</dbReference>
<dbReference type="PANTHER" id="PTHR16305">
    <property type="entry name" value="TESTICULAR SOLUBLE ADENYLYL CYCLASE"/>
    <property type="match status" value="1"/>
</dbReference>
<dbReference type="EMBL" id="CP016757">
    <property type="protein sequence ID" value="ANZ45138.1"/>
    <property type="molecule type" value="Genomic_DNA"/>
</dbReference>
<protein>
    <recommendedName>
        <fullName evidence="3">Bacterial transcriptional activator domain-containing protein</fullName>
    </recommendedName>
</protein>
<organism evidence="4 5">
    <name type="scientific">Cloacibacillus porcorum</name>
    <dbReference type="NCBI Taxonomy" id="1197717"/>
    <lineage>
        <taxon>Bacteria</taxon>
        <taxon>Thermotogati</taxon>
        <taxon>Synergistota</taxon>
        <taxon>Synergistia</taxon>
        <taxon>Synergistales</taxon>
        <taxon>Synergistaceae</taxon>
        <taxon>Cloacibacillus</taxon>
    </lineage>
</organism>
<dbReference type="STRING" id="1197717.BED41_08680"/>
<evidence type="ECO:0000313" key="4">
    <source>
        <dbReference type="EMBL" id="ANZ45138.1"/>
    </source>
</evidence>
<dbReference type="GO" id="GO:0005524">
    <property type="term" value="F:ATP binding"/>
    <property type="evidence" value="ECO:0007669"/>
    <property type="project" value="UniProtKB-KW"/>
</dbReference>
<dbReference type="Gene3D" id="1.25.40.10">
    <property type="entry name" value="Tetratricopeptide repeat domain"/>
    <property type="match status" value="2"/>
</dbReference>
<reference evidence="4" key="1">
    <citation type="submission" date="2016-08" db="EMBL/GenBank/DDBJ databases">
        <title>Complete genome of Cloacibacillus porcorum.</title>
        <authorList>
            <person name="Looft T."/>
            <person name="Bayles D.O."/>
            <person name="Alt D.P."/>
        </authorList>
    </citation>
    <scope>NUCLEOTIDE SEQUENCE [LARGE SCALE GENOMIC DNA]</scope>
    <source>
        <strain evidence="4">CL-84</strain>
    </source>
</reference>
<dbReference type="Pfam" id="PF03704">
    <property type="entry name" value="BTAD"/>
    <property type="match status" value="1"/>
</dbReference>
<dbReference type="SMART" id="SM01043">
    <property type="entry name" value="BTAD"/>
    <property type="match status" value="1"/>
</dbReference>
<accession>A0A1B2I592</accession>
<keyword evidence="1" id="KW-0547">Nucleotide-binding</keyword>
<sequence>MKLHLLGEAYIEQDGGRMAMPFKKAEAILFYLALEGRCHKERVKCLFWGDRGERQASGNLRNALYLLRKALPHNFVSERGYLSLTDFVTDLEELDISSAAAAIPPALFEEPLCGFESVDSPDFSDWLDGARRRIRDETVLLLRKRLSSLEGEVTEDSRMELLSALLRLDPYDEESMAGLMELYIRQGAAVKALSLCRAFCERLDGELGVKPGPRLRRLARELAEETPRAGGHDGQYFCCREREVRKIIDLLSAAGGRTTLFFIHGEAGVGKTALVNYVTELLAGERGELFTACPMSVGEKFPYSSWNNIAVRLVERLREENLTVETAALSLLSRHFYGISDEESRGTPLIQERDVFAVGKVLAGLAARLYRGKPLFFIFEDMHWFDEQSLSLLRVFLPELRVPAAVFMTSRPESSERIIKMIYNIKSVPVGDFLHMRLQPFNGEEVLRFCRTFISDEVVKARGADYFMRESEGMPLLLAEMVRMLRDNSGAECRDGLRGLIMSRMDELEPLQREMLSALSVFGAPAAIEDIAMLLEAETEQITSAAEELLRRGLICEVKENDDYGVDFLHVNVRECVYNAIPGFKRKQLHRRIAGILKRHYSPHIWSPALSAMLCHHHSMAGEKKAVLEQHLQEMSFHINLNHILFPMIRDSVLLKCSLPFSDREETEAKFRRIGEILQSCGAEEISDESELRRLEASYLEMYGGYKINWGEYEQGRRLTDSALEIAGADGFDEIAMHCLEDIAHHYLQTDRSRELSETGERILALARRLQKENHVGLALRLIGMASLIDGNYERAEEIFRESIAVFEGLELTGKFYTLSLLAPHCYIGEMRQWRGESAYAMAQFEYCIERCRRAKLFWGRSHFCAHAADTAIDLGDWQLAARHIDDGVSLFESSRGGHCSSLLYSLKAICDARRGDFDEAAASLKKADFLSAIGKKSWCAAQYMAKGWVGRLAAQSSAAVNGCLDRPWEDYARAAVKLYGGFGAEFRAERIRKEFGL</sequence>
<name>A0A1B2I592_9BACT</name>
<dbReference type="GO" id="GO:0005737">
    <property type="term" value="C:cytoplasm"/>
    <property type="evidence" value="ECO:0007669"/>
    <property type="project" value="TreeGrafter"/>
</dbReference>
<keyword evidence="2" id="KW-0067">ATP-binding</keyword>
<dbReference type="Proteomes" id="UP000093044">
    <property type="component" value="Chromosome"/>
</dbReference>
<keyword evidence="5" id="KW-1185">Reference proteome</keyword>
<dbReference type="AlphaFoldDB" id="A0A1B2I592"/>
<gene>
    <name evidence="4" type="ORF">BED41_08680</name>
</gene>
<evidence type="ECO:0000256" key="1">
    <source>
        <dbReference type="ARBA" id="ARBA00022741"/>
    </source>
</evidence>
<evidence type="ECO:0000256" key="2">
    <source>
        <dbReference type="ARBA" id="ARBA00022840"/>
    </source>
</evidence>